<organism evidence="5 6">
    <name type="scientific">Marinoscillum furvescens DSM 4134</name>
    <dbReference type="NCBI Taxonomy" id="1122208"/>
    <lineage>
        <taxon>Bacteria</taxon>
        <taxon>Pseudomonadati</taxon>
        <taxon>Bacteroidota</taxon>
        <taxon>Cytophagia</taxon>
        <taxon>Cytophagales</taxon>
        <taxon>Reichenbachiellaceae</taxon>
        <taxon>Marinoscillum</taxon>
    </lineage>
</organism>
<dbReference type="CDD" id="cd05680">
    <property type="entry name" value="M20_dipept_like"/>
    <property type="match status" value="1"/>
</dbReference>
<dbReference type="EMBL" id="QREG01000009">
    <property type="protein sequence ID" value="RED98940.1"/>
    <property type="molecule type" value="Genomic_DNA"/>
</dbReference>
<dbReference type="OrthoDB" id="9761532at2"/>
<reference evidence="5 6" key="1">
    <citation type="submission" date="2018-07" db="EMBL/GenBank/DDBJ databases">
        <title>Genomic Encyclopedia of Type Strains, Phase IV (KMG-IV): sequencing the most valuable type-strain genomes for metagenomic binning, comparative biology and taxonomic classification.</title>
        <authorList>
            <person name="Goeker M."/>
        </authorList>
    </citation>
    <scope>NUCLEOTIDE SEQUENCE [LARGE SCALE GENOMIC DNA]</scope>
    <source>
        <strain evidence="5 6">DSM 4134</strain>
    </source>
</reference>
<comment type="caution">
    <text evidence="5">The sequence shown here is derived from an EMBL/GenBank/DDBJ whole genome shotgun (WGS) entry which is preliminary data.</text>
</comment>
<accession>A0A3D9L3U4</accession>
<dbReference type="GO" id="GO:0006508">
    <property type="term" value="P:proteolysis"/>
    <property type="evidence" value="ECO:0007669"/>
    <property type="project" value="UniProtKB-KW"/>
</dbReference>
<dbReference type="NCBIfam" id="NF006053">
    <property type="entry name" value="PRK08201.1"/>
    <property type="match status" value="1"/>
</dbReference>
<dbReference type="Pfam" id="PF01546">
    <property type="entry name" value="Peptidase_M20"/>
    <property type="match status" value="1"/>
</dbReference>
<keyword evidence="6" id="KW-1185">Reference proteome</keyword>
<name>A0A3D9L3U4_MARFU</name>
<dbReference type="PANTHER" id="PTHR43270:SF12">
    <property type="entry name" value="SUCCINYL-DIAMINOPIMELATE DESUCCINYLASE"/>
    <property type="match status" value="1"/>
</dbReference>
<dbReference type="AlphaFoldDB" id="A0A3D9L3U4"/>
<protein>
    <submittedName>
        <fullName evidence="5">Acetylornithine deacetylase/succinyl-diaminopimelate desuccinylase-like protein</fullName>
    </submittedName>
</protein>
<keyword evidence="2" id="KW-0479">Metal-binding</keyword>
<dbReference type="Pfam" id="PF07687">
    <property type="entry name" value="M20_dimer"/>
    <property type="match status" value="1"/>
</dbReference>
<dbReference type="SUPFAM" id="SSF55031">
    <property type="entry name" value="Bacterial exopeptidase dimerisation domain"/>
    <property type="match status" value="1"/>
</dbReference>
<keyword evidence="3" id="KW-0378">Hydrolase</keyword>
<dbReference type="InterPro" id="IPR011650">
    <property type="entry name" value="Peptidase_M20_dimer"/>
</dbReference>
<dbReference type="SUPFAM" id="SSF53187">
    <property type="entry name" value="Zn-dependent exopeptidases"/>
    <property type="match status" value="1"/>
</dbReference>
<dbReference type="NCBIfam" id="NF006579">
    <property type="entry name" value="PRK09104.1"/>
    <property type="match status" value="1"/>
</dbReference>
<dbReference type="Gene3D" id="3.40.630.10">
    <property type="entry name" value="Zn peptidases"/>
    <property type="match status" value="1"/>
</dbReference>
<evidence type="ECO:0000313" key="6">
    <source>
        <dbReference type="Proteomes" id="UP000256779"/>
    </source>
</evidence>
<dbReference type="FunFam" id="3.30.70.360:FF:000016">
    <property type="entry name" value="Peptidase family M20/M25/M40"/>
    <property type="match status" value="1"/>
</dbReference>
<feature type="domain" description="Peptidase M20 dimerisation" evidence="4">
    <location>
        <begin position="192"/>
        <end position="350"/>
    </location>
</feature>
<dbReference type="InterPro" id="IPR036264">
    <property type="entry name" value="Bact_exopeptidase_dim_dom"/>
</dbReference>
<gene>
    <name evidence="5" type="ORF">C7460_109132</name>
</gene>
<keyword evidence="1" id="KW-0645">Protease</keyword>
<dbReference type="Proteomes" id="UP000256779">
    <property type="component" value="Unassembled WGS sequence"/>
</dbReference>
<dbReference type="RefSeq" id="WP_115868242.1">
    <property type="nucleotide sequence ID" value="NZ_QREG01000009.1"/>
</dbReference>
<dbReference type="GO" id="GO:0046872">
    <property type="term" value="F:metal ion binding"/>
    <property type="evidence" value="ECO:0007669"/>
    <property type="project" value="UniProtKB-KW"/>
</dbReference>
<dbReference type="NCBIfam" id="NF005914">
    <property type="entry name" value="PRK07907.1"/>
    <property type="match status" value="1"/>
</dbReference>
<dbReference type="GO" id="GO:0008233">
    <property type="term" value="F:peptidase activity"/>
    <property type="evidence" value="ECO:0007669"/>
    <property type="project" value="UniProtKB-KW"/>
</dbReference>
<dbReference type="PANTHER" id="PTHR43270">
    <property type="entry name" value="BETA-ALA-HIS DIPEPTIDASE"/>
    <property type="match status" value="1"/>
</dbReference>
<evidence type="ECO:0000256" key="1">
    <source>
        <dbReference type="ARBA" id="ARBA00022670"/>
    </source>
</evidence>
<evidence type="ECO:0000256" key="3">
    <source>
        <dbReference type="ARBA" id="ARBA00022801"/>
    </source>
</evidence>
<sequence>MDAIQYAEANKERFLEELLDLLRIPSVSADSKFKGDVRQAAEFVKAKFEEAGVDSAELVETNGHPIVYAEKILDPKLPTVLVYGHYDVQPADPYELWDSPPFEPVIKDERIYARGACDDKGQMYMHIKAFEALVKSNELACNAKFMIEGEEEVGSDALEDFVKNNHEKLKADVILISDTAIISNEHPSITVGLRGLSYVEVEVTGPNKDLHSGVYGGAVANPINILCDMISKLQDENGRITIPGFYDKVEELTQAERDEMAKAPFDLDEYKKELDVADVKGEAGFSTRERTGIRPTLDVNGIWGGYIGEGAKTVLPSKAYAKISMRLVPHQVSEEITELFQKHFEALAPKSVKVEVRPHHGGEPAVISTDSPAYQAASKAFEKAWGKTPIPTREGGSIPIVALFQQELKLDPILMGFGLDSDAIHSPNESYGLFNFYKGIETISHFYRFFSESDS</sequence>
<evidence type="ECO:0000256" key="2">
    <source>
        <dbReference type="ARBA" id="ARBA00022723"/>
    </source>
</evidence>
<evidence type="ECO:0000259" key="4">
    <source>
        <dbReference type="Pfam" id="PF07687"/>
    </source>
</evidence>
<dbReference type="InterPro" id="IPR051458">
    <property type="entry name" value="Cyt/Met_Dipeptidase"/>
</dbReference>
<evidence type="ECO:0000313" key="5">
    <source>
        <dbReference type="EMBL" id="RED98940.1"/>
    </source>
</evidence>
<dbReference type="InterPro" id="IPR002933">
    <property type="entry name" value="Peptidase_M20"/>
</dbReference>
<dbReference type="Gene3D" id="3.30.70.360">
    <property type="match status" value="1"/>
</dbReference>
<proteinExistence type="predicted"/>